<dbReference type="PANTHER" id="PTHR30069:SF46">
    <property type="entry name" value="OAR PROTEIN"/>
    <property type="match status" value="1"/>
</dbReference>
<dbReference type="SUPFAM" id="SSF56935">
    <property type="entry name" value="Porins"/>
    <property type="match status" value="1"/>
</dbReference>
<dbReference type="GO" id="GO:0015344">
    <property type="term" value="F:siderophore uptake transmembrane transporter activity"/>
    <property type="evidence" value="ECO:0007669"/>
    <property type="project" value="TreeGrafter"/>
</dbReference>
<dbReference type="EMBL" id="CP003130">
    <property type="protein sequence ID" value="AEU35852.1"/>
    <property type="molecule type" value="Genomic_DNA"/>
</dbReference>
<dbReference type="InterPro" id="IPR036942">
    <property type="entry name" value="Beta-barrel_TonB_sf"/>
</dbReference>
<dbReference type="SUPFAM" id="SSF49464">
    <property type="entry name" value="Carboxypeptidase regulatory domain-like"/>
    <property type="match status" value="1"/>
</dbReference>
<feature type="domain" description="TonB-dependent transporter Oar-like beta-barrel" evidence="9">
    <location>
        <begin position="270"/>
        <end position="1204"/>
    </location>
</feature>
<name>G8P1M7_GRAMM</name>
<evidence type="ECO:0000256" key="3">
    <source>
        <dbReference type="ARBA" id="ARBA00022452"/>
    </source>
</evidence>
<dbReference type="GO" id="GO:0044718">
    <property type="term" value="P:siderophore transmembrane transport"/>
    <property type="evidence" value="ECO:0007669"/>
    <property type="project" value="TreeGrafter"/>
</dbReference>
<dbReference type="Proteomes" id="UP000007113">
    <property type="component" value="Chromosome"/>
</dbReference>
<dbReference type="Pfam" id="PF25183">
    <property type="entry name" value="OMP_b-brl_4"/>
    <property type="match status" value="1"/>
</dbReference>
<dbReference type="PANTHER" id="PTHR30069">
    <property type="entry name" value="TONB-DEPENDENT OUTER MEMBRANE RECEPTOR"/>
    <property type="match status" value="1"/>
</dbReference>
<keyword evidence="3" id="KW-1134">Transmembrane beta strand</keyword>
<keyword evidence="4 8" id="KW-0812">Transmembrane</keyword>
<keyword evidence="11" id="KW-1185">Reference proteome</keyword>
<feature type="region of interest" description="Disordered" evidence="7">
    <location>
        <begin position="1179"/>
        <end position="1199"/>
    </location>
</feature>
<keyword evidence="2" id="KW-0813">Transport</keyword>
<keyword evidence="5 8" id="KW-0472">Membrane</keyword>
<evidence type="ECO:0000256" key="2">
    <source>
        <dbReference type="ARBA" id="ARBA00022448"/>
    </source>
</evidence>
<keyword evidence="10" id="KW-0675">Receptor</keyword>
<dbReference type="OrthoDB" id="97893at2"/>
<evidence type="ECO:0000256" key="5">
    <source>
        <dbReference type="ARBA" id="ARBA00023136"/>
    </source>
</evidence>
<dbReference type="InterPro" id="IPR008969">
    <property type="entry name" value="CarboxyPept-like_regulatory"/>
</dbReference>
<evidence type="ECO:0000256" key="1">
    <source>
        <dbReference type="ARBA" id="ARBA00004571"/>
    </source>
</evidence>
<comment type="subcellular location">
    <subcellularLocation>
        <location evidence="1">Cell outer membrane</location>
        <topology evidence="1">Multi-pass membrane protein</topology>
    </subcellularLocation>
</comment>
<sequence>MLQPTLSRAAMNTFGNAGISTKRAAVTNLLRLICIVFLLLSGATLFAQEFTGRVTDSSGAAIAKAKISVTNQDTKVVVKTVTTHSGDYTVPYLRPGLYSVSAEAQGFSQEVHTEITLQVGQTATINFALVVGSVTETVTVRTDEALLAGSGDVGEVVESTRVSELPLNGSNPMALLGLSAGATLGAAPHAMRPFDDVQATLSINGGGQGNNEILLDGVSNEAARGDAYQATNGQIGYIAPASAVAEFKIITNPYNAMYGRASGGAVDMTLKTGTNQLHGSVYEYARRTFLDANTWQNDYYHNPTPPQTRDQYGAELDGPVILPKLYNGRDKTFFTLAFENWSSTDPGTLTTSVPEPQWLTGDFSNLTYYDPNTQSYKPEIIYDPLTLHANASGVLVRDPFPGNVIPQSRLDPVALKILSYYPKPNTAPTAGLNSWNNNYETPVPLVDTYRNFLAKIDQNISGKDRVSLRYGFWERFETQSQNGLYGAPAEGEFPHAERVNTLYADWVHTFAPNLLFDFKASGIVRVNIENTGPAGFDITSLGFPASLASGLGGYANYFPSIQFGDNFTSLGNSGGQKAIGNSLAMLPSVTWIKGKHAIHAGLDWRILQNSTRSVQGGMSLSTGRTWTQQSYTTGDPASGNSVASFLLGTADGGSISLNPNTFESQHYYAPFVQDDWKITSRLTLNLGIRYDLNAPPVERHNRADYIFDTNVVNPVNSQVNPGLLPNGGPLKGGLTFLGVNGNPRAFYALVKNDVQPRFGFTYRLDDRTTLEGGFGIMYRNVAPGPNQYGFSASTSYISSFDGGKTPTGPNLSNPYPTIIQPTGSSLGYLTALGQGPYFINPHYKTPQYQTFSIGVQHRFLKSDMFQLNYVGSRTYHNDSNDNINRIPTAAFENCNILYGGNPANCNSGPGSYVTNPFYNIAPFQGTGYYSSPTIQAIQLTRPFPAFTDIQEYQLNNGRSWYNAMQVTAMHQWDKFLTVHATYTWSKTMDSGGYADQTYRIPARNIDGNDYTHGITLSGVWLLPVGRGKYFGGNMNRILDEAIGGWELAALYKYQSGFPWQLNGSTMYLSDAWVPRHSDPTIPNSIRGVKPCAAQYVEQNDGSYLLTPIQANCGGHYNFIVNPQYGATQNIIYSGIRNPGTSDLDVNLSKNFAIYDRVRLQLRLEVFNAPNHPVFTGGYDSNPTDPGFGTINKANGQTNDPRQVQLGAKLLW</sequence>
<protein>
    <submittedName>
        <fullName evidence="10">TonB-dependent receptor plug</fullName>
    </submittedName>
</protein>
<evidence type="ECO:0000256" key="4">
    <source>
        <dbReference type="ARBA" id="ARBA00022692"/>
    </source>
</evidence>
<keyword evidence="8" id="KW-1133">Transmembrane helix</keyword>
<dbReference type="Gene3D" id="2.40.170.20">
    <property type="entry name" value="TonB-dependent receptor, beta-barrel domain"/>
    <property type="match status" value="1"/>
</dbReference>
<dbReference type="STRING" id="682795.AciX8_1511"/>
<dbReference type="Gene3D" id="2.60.40.1120">
    <property type="entry name" value="Carboxypeptidase-like, regulatory domain"/>
    <property type="match status" value="1"/>
</dbReference>
<accession>G8P1M7</accession>
<dbReference type="KEGG" id="gma:AciX8_1511"/>
<evidence type="ECO:0000256" key="8">
    <source>
        <dbReference type="SAM" id="Phobius"/>
    </source>
</evidence>
<evidence type="ECO:0000256" key="6">
    <source>
        <dbReference type="ARBA" id="ARBA00023237"/>
    </source>
</evidence>
<gene>
    <name evidence="10" type="ordered locus">AciX8_1511</name>
</gene>
<dbReference type="eggNOG" id="COG4771">
    <property type="taxonomic scope" value="Bacteria"/>
</dbReference>
<keyword evidence="6" id="KW-0998">Cell outer membrane</keyword>
<evidence type="ECO:0000313" key="10">
    <source>
        <dbReference type="EMBL" id="AEU35852.1"/>
    </source>
</evidence>
<feature type="transmembrane region" description="Helical" evidence="8">
    <location>
        <begin position="29"/>
        <end position="47"/>
    </location>
</feature>
<reference evidence="10 11" key="1">
    <citation type="submission" date="2011-11" db="EMBL/GenBank/DDBJ databases">
        <title>Complete sequence of Granulicella mallensis MP5ACTX8.</title>
        <authorList>
            <consortium name="US DOE Joint Genome Institute"/>
            <person name="Lucas S."/>
            <person name="Copeland A."/>
            <person name="Lapidus A."/>
            <person name="Cheng J.-F."/>
            <person name="Goodwin L."/>
            <person name="Pitluck S."/>
            <person name="Peters L."/>
            <person name="Lu M."/>
            <person name="Detter J.C."/>
            <person name="Han C."/>
            <person name="Tapia R."/>
            <person name="Land M."/>
            <person name="Hauser L."/>
            <person name="Kyrpides N."/>
            <person name="Ivanova N."/>
            <person name="Mikhailova N."/>
            <person name="Pagani I."/>
            <person name="Rawat S."/>
            <person name="Mannisto M."/>
            <person name="Haggblom M."/>
            <person name="Woyke T."/>
        </authorList>
    </citation>
    <scope>NUCLEOTIDE SEQUENCE [LARGE SCALE GENOMIC DNA]</scope>
    <source>
        <strain evidence="11">ATCC BAA-1857 / DSM 23137 / MP5ACTX8</strain>
    </source>
</reference>
<dbReference type="InterPro" id="IPR039426">
    <property type="entry name" value="TonB-dep_rcpt-like"/>
</dbReference>
<dbReference type="InterPro" id="IPR057601">
    <property type="entry name" value="Oar-like_b-barrel"/>
</dbReference>
<organism evidence="10 11">
    <name type="scientific">Granulicella mallensis (strain ATCC BAA-1857 / DSM 23137 / MP5ACTX8)</name>
    <dbReference type="NCBI Taxonomy" id="682795"/>
    <lineage>
        <taxon>Bacteria</taxon>
        <taxon>Pseudomonadati</taxon>
        <taxon>Acidobacteriota</taxon>
        <taxon>Terriglobia</taxon>
        <taxon>Terriglobales</taxon>
        <taxon>Acidobacteriaceae</taxon>
        <taxon>Granulicella</taxon>
    </lineage>
</organism>
<evidence type="ECO:0000259" key="9">
    <source>
        <dbReference type="Pfam" id="PF25183"/>
    </source>
</evidence>
<proteinExistence type="predicted"/>
<evidence type="ECO:0000313" key="11">
    <source>
        <dbReference type="Proteomes" id="UP000007113"/>
    </source>
</evidence>
<dbReference type="AlphaFoldDB" id="G8P1M7"/>
<dbReference type="Pfam" id="PF13620">
    <property type="entry name" value="CarboxypepD_reg"/>
    <property type="match status" value="1"/>
</dbReference>
<dbReference type="HOGENOM" id="CLU_006298_0_0_0"/>
<evidence type="ECO:0000256" key="7">
    <source>
        <dbReference type="SAM" id="MobiDB-lite"/>
    </source>
</evidence>
<dbReference type="GO" id="GO:0009279">
    <property type="term" value="C:cell outer membrane"/>
    <property type="evidence" value="ECO:0007669"/>
    <property type="project" value="UniProtKB-SubCell"/>
</dbReference>